<dbReference type="SMART" id="SM00360">
    <property type="entry name" value="RRM"/>
    <property type="match status" value="1"/>
</dbReference>
<dbReference type="OMA" id="VHGLSWH"/>
<protein>
    <submittedName>
        <fullName evidence="4">FUS-interacting serine-arginine-rich protein, putative</fullName>
    </submittedName>
</protein>
<dbReference type="EMBL" id="GG675955">
    <property type="protein sequence ID" value="EER12720.1"/>
    <property type="molecule type" value="Genomic_DNA"/>
</dbReference>
<proteinExistence type="predicted"/>
<dbReference type="GO" id="GO:0003723">
    <property type="term" value="F:RNA binding"/>
    <property type="evidence" value="ECO:0007669"/>
    <property type="project" value="UniProtKB-UniRule"/>
</dbReference>
<dbReference type="Proteomes" id="UP000007800">
    <property type="component" value="Unassembled WGS sequence"/>
</dbReference>
<name>C5KS29_PERM5</name>
<keyword evidence="1" id="KW-0694">RNA-binding</keyword>
<feature type="compositionally biased region" description="Basic residues" evidence="2">
    <location>
        <begin position="128"/>
        <end position="137"/>
    </location>
</feature>
<gene>
    <name evidence="4" type="ORF">Pmar_PMAR025353</name>
</gene>
<dbReference type="PROSITE" id="PS50102">
    <property type="entry name" value="RRM"/>
    <property type="match status" value="1"/>
</dbReference>
<dbReference type="Pfam" id="PF00076">
    <property type="entry name" value="RRM_1"/>
    <property type="match status" value="1"/>
</dbReference>
<reference evidence="4 5" key="1">
    <citation type="submission" date="2008-07" db="EMBL/GenBank/DDBJ databases">
        <authorList>
            <person name="El-Sayed N."/>
            <person name="Caler E."/>
            <person name="Inman J."/>
            <person name="Amedeo P."/>
            <person name="Hass B."/>
            <person name="Wortman J."/>
        </authorList>
    </citation>
    <scope>NUCLEOTIDE SEQUENCE [LARGE SCALE GENOMIC DNA]</scope>
    <source>
        <strain evidence="5">ATCC 50983 / TXsc</strain>
    </source>
</reference>
<feature type="domain" description="RRM" evidence="3">
    <location>
        <begin position="1"/>
        <end position="65"/>
    </location>
</feature>
<evidence type="ECO:0000256" key="1">
    <source>
        <dbReference type="PROSITE-ProRule" id="PRU00176"/>
    </source>
</evidence>
<dbReference type="SUPFAM" id="SSF54928">
    <property type="entry name" value="RNA-binding domain, RBD"/>
    <property type="match status" value="1"/>
</dbReference>
<evidence type="ECO:0000313" key="5">
    <source>
        <dbReference type="Proteomes" id="UP000007800"/>
    </source>
</evidence>
<evidence type="ECO:0000313" key="4">
    <source>
        <dbReference type="EMBL" id="EER12720.1"/>
    </source>
</evidence>
<dbReference type="InterPro" id="IPR012677">
    <property type="entry name" value="Nucleotide-bd_a/b_plait_sf"/>
</dbReference>
<dbReference type="RefSeq" id="XP_002780925.1">
    <property type="nucleotide sequence ID" value="XM_002780879.1"/>
</dbReference>
<dbReference type="AlphaFoldDB" id="C5KS29"/>
<feature type="region of interest" description="Disordered" evidence="2">
    <location>
        <begin position="58"/>
        <end position="137"/>
    </location>
</feature>
<accession>C5KS29</accession>
<keyword evidence="5" id="KW-1185">Reference proteome</keyword>
<organism evidence="5">
    <name type="scientific">Perkinsus marinus (strain ATCC 50983 / TXsc)</name>
    <dbReference type="NCBI Taxonomy" id="423536"/>
    <lineage>
        <taxon>Eukaryota</taxon>
        <taxon>Sar</taxon>
        <taxon>Alveolata</taxon>
        <taxon>Perkinsozoa</taxon>
        <taxon>Perkinsea</taxon>
        <taxon>Perkinsida</taxon>
        <taxon>Perkinsidae</taxon>
        <taxon>Perkinsus</taxon>
    </lineage>
</organism>
<dbReference type="PANTHER" id="PTHR48034">
    <property type="entry name" value="TRANSFORMER-2 SEX-DETERMINING PROTEIN-RELATED"/>
    <property type="match status" value="1"/>
</dbReference>
<evidence type="ECO:0000259" key="3">
    <source>
        <dbReference type="PROSITE" id="PS50102"/>
    </source>
</evidence>
<dbReference type="Gene3D" id="3.30.70.330">
    <property type="match status" value="1"/>
</dbReference>
<sequence length="137" mass="15808">MMLREAFEKYGEIRDVYIPLDYYSRRPRGFGFVEFSDPRDADEAKAAMDGKRIGGNAIEVEIAKERRKSPKTMRRMDDDYRGHRGGYGGGGGGYRDDYYRGGGGGYRERSYRGRGRSRSRSYDNDRRSRSRGRGGKY</sequence>
<evidence type="ECO:0000256" key="2">
    <source>
        <dbReference type="SAM" id="MobiDB-lite"/>
    </source>
</evidence>
<dbReference type="InParanoid" id="C5KS29"/>
<dbReference type="GeneID" id="9058755"/>
<dbReference type="InterPro" id="IPR035979">
    <property type="entry name" value="RBD_domain_sf"/>
</dbReference>
<dbReference type="InterPro" id="IPR000504">
    <property type="entry name" value="RRM_dom"/>
</dbReference>
<dbReference type="OrthoDB" id="439808at2759"/>
<dbReference type="InterPro" id="IPR050441">
    <property type="entry name" value="RBM"/>
</dbReference>